<dbReference type="InterPro" id="IPR027417">
    <property type="entry name" value="P-loop_NTPase"/>
</dbReference>
<dbReference type="Pfam" id="PF00202">
    <property type="entry name" value="Aminotran_3"/>
    <property type="match status" value="2"/>
</dbReference>
<dbReference type="AlphaFoldDB" id="A0A5B0P4Y6"/>
<comment type="subcellular location">
    <subcellularLocation>
        <location evidence="1">Mitochondrion</location>
    </subcellularLocation>
</comment>
<dbReference type="SUPFAM" id="SSF52540">
    <property type="entry name" value="P-loop containing nucleoside triphosphate hydrolases"/>
    <property type="match status" value="1"/>
</dbReference>
<accession>A0A5B0P4Y6</accession>
<dbReference type="PANTHER" id="PTHR42684:SF3">
    <property type="entry name" value="ADENOSYLMETHIONINE-8-AMINO-7-OXONONANOATE AMINOTRANSFERASE"/>
    <property type="match status" value="1"/>
</dbReference>
<name>A0A5B0P4Y6_PUCGR</name>
<evidence type="ECO:0000313" key="7">
    <source>
        <dbReference type="Proteomes" id="UP000325313"/>
    </source>
</evidence>
<dbReference type="Pfam" id="PF13500">
    <property type="entry name" value="AAA_26"/>
    <property type="match status" value="1"/>
</dbReference>
<evidence type="ECO:0000313" key="6">
    <source>
        <dbReference type="Proteomes" id="UP000324748"/>
    </source>
</evidence>
<dbReference type="InterPro" id="IPR049704">
    <property type="entry name" value="Aminotrans_3_PPA_site"/>
</dbReference>
<evidence type="ECO:0000256" key="1">
    <source>
        <dbReference type="ARBA" id="ARBA00004173"/>
    </source>
</evidence>
<dbReference type="InterPro" id="IPR015421">
    <property type="entry name" value="PyrdxlP-dep_Trfase_major"/>
</dbReference>
<dbReference type="PROSITE" id="PS00600">
    <property type="entry name" value="AA_TRANSFER_CLASS_3"/>
    <property type="match status" value="1"/>
</dbReference>
<dbReference type="GO" id="GO:0004141">
    <property type="term" value="F:dethiobiotin synthase activity"/>
    <property type="evidence" value="ECO:0007669"/>
    <property type="project" value="TreeGrafter"/>
</dbReference>
<dbReference type="InterPro" id="IPR015424">
    <property type="entry name" value="PyrdxlP-dep_Trfase"/>
</dbReference>
<dbReference type="Gene3D" id="3.40.50.300">
    <property type="entry name" value="P-loop containing nucleotide triphosphate hydrolases"/>
    <property type="match status" value="1"/>
</dbReference>
<dbReference type="Proteomes" id="UP000324748">
    <property type="component" value="Unassembled WGS sequence"/>
</dbReference>
<proteinExistence type="predicted"/>
<keyword evidence="6" id="KW-1185">Reference proteome</keyword>
<evidence type="ECO:0000256" key="3">
    <source>
        <dbReference type="ARBA" id="ARBA00022679"/>
    </source>
</evidence>
<dbReference type="InterPro" id="IPR005814">
    <property type="entry name" value="Aminotrans_3"/>
</dbReference>
<organism evidence="4 6">
    <name type="scientific">Puccinia graminis f. sp. tritici</name>
    <dbReference type="NCBI Taxonomy" id="56615"/>
    <lineage>
        <taxon>Eukaryota</taxon>
        <taxon>Fungi</taxon>
        <taxon>Dikarya</taxon>
        <taxon>Basidiomycota</taxon>
        <taxon>Pucciniomycotina</taxon>
        <taxon>Pucciniomycetes</taxon>
        <taxon>Pucciniales</taxon>
        <taxon>Pucciniaceae</taxon>
        <taxon>Puccinia</taxon>
    </lineage>
</organism>
<keyword evidence="2" id="KW-0032">Aminotransferase</keyword>
<dbReference type="PANTHER" id="PTHR42684">
    <property type="entry name" value="ADENOSYLMETHIONINE-8-AMINO-7-OXONONANOATE AMINOTRANSFERASE"/>
    <property type="match status" value="1"/>
</dbReference>
<dbReference type="OrthoDB" id="425114at2759"/>
<evidence type="ECO:0000256" key="2">
    <source>
        <dbReference type="ARBA" id="ARBA00022576"/>
    </source>
</evidence>
<dbReference type="EMBL" id="VSWC01000067">
    <property type="protein sequence ID" value="KAA1096617.1"/>
    <property type="molecule type" value="Genomic_DNA"/>
</dbReference>
<dbReference type="SUPFAM" id="SSF53383">
    <property type="entry name" value="PLP-dependent transferases"/>
    <property type="match status" value="1"/>
</dbReference>
<sequence length="836" mass="91998">MSLHRKLRIHQIFGGGTGIGKTIISTALSKASSRLGEQTSYLKPIGTGADSDDKHVSKFTGSEVSTKCLYTFSDPVSPHLAAERMRKQAAHAGSLPVTPTDHELITSIYDHVNLTAQSLGENRIGSLYIETAGGVHSPTLAGNSQLEAFRPLRLPTILIGSPLLGGISSTVSAYESLRIHGFDIDLLLVLKEEYYENYRYLERWAQERALDFAAVDSPPELINNDSRKEFDQMNAFYHRITHPTSSVSNAVRTLQARHLRRVEQLESMPERALKQIWWPFLQHNSLVSPSQVTVIDSAYKDHMLTYQADPQLSAPSISTNENQQESNGVNSLVQQKFDGSASWWTQSLGHANSQITLSAAHAAGRFGHVIFPSCVHEPALNLTEHMLKTVGAGWANRVFFSDNGSTGVEVALKMGLTSYRRRHKLPSGVHFDLGVIGLKGSYHGDTIGAMDASEHSVYNAQVDWYKGKGLWLDAPQVHLVDSHQALIFTNPGDQWGPTGWKVPYPSLQTIYDLDKRLKEDPLTEVYTNHIYTFLRKSRYESSIIPASLIIEPVIMGAGGMIFVDPLFQHVLINVVRNNPQLFGHYKGAIAWSANPDPPVNSNEDDSWRGLPVIFDEVFSGLYRLGKPSAAALLGRDIHPDIAVYSKMLSAGTVPLSVTLAREDIFDGFRGDGAVSALLHGHSYTAHPIGCSVAHTGLKIYEAMDANGSWDSAKQSWQAEHDPSTETDIWSLWSHSFIQQLTKSDEVDGAMTLGTVLAIYLKDQTNSKGYTSSAAKNFLSRLQSSQLNKDQQIPFGLHARPLGNVAYFIASLNTSSETLQAIQEAILCSLNLASDKA</sequence>
<dbReference type="CDD" id="cd03109">
    <property type="entry name" value="DTBS"/>
    <property type="match status" value="1"/>
</dbReference>
<evidence type="ECO:0000313" key="5">
    <source>
        <dbReference type="EMBL" id="KAA1131823.1"/>
    </source>
</evidence>
<evidence type="ECO:0000313" key="4">
    <source>
        <dbReference type="EMBL" id="KAA1096617.1"/>
    </source>
</evidence>
<dbReference type="GO" id="GO:0004015">
    <property type="term" value="F:adenosylmethionine-8-amino-7-oxononanoate transaminase activity"/>
    <property type="evidence" value="ECO:0007669"/>
    <property type="project" value="TreeGrafter"/>
</dbReference>
<comment type="caution">
    <text evidence="4">The sequence shown here is derived from an EMBL/GenBank/DDBJ whole genome shotgun (WGS) entry which is preliminary data.</text>
</comment>
<dbReference type="GO" id="GO:0009102">
    <property type="term" value="P:biotin biosynthetic process"/>
    <property type="evidence" value="ECO:0007669"/>
    <property type="project" value="TreeGrafter"/>
</dbReference>
<keyword evidence="3" id="KW-0808">Transferase</keyword>
<dbReference type="Proteomes" id="UP000325313">
    <property type="component" value="Unassembled WGS sequence"/>
</dbReference>
<dbReference type="EMBL" id="VDEP01000102">
    <property type="protein sequence ID" value="KAA1131823.1"/>
    <property type="molecule type" value="Genomic_DNA"/>
</dbReference>
<dbReference type="GO" id="GO:0030170">
    <property type="term" value="F:pyridoxal phosphate binding"/>
    <property type="evidence" value="ECO:0007669"/>
    <property type="project" value="InterPro"/>
</dbReference>
<dbReference type="GO" id="GO:0005739">
    <property type="term" value="C:mitochondrion"/>
    <property type="evidence" value="ECO:0007669"/>
    <property type="project" value="UniProtKB-SubCell"/>
</dbReference>
<reference evidence="6 7" key="1">
    <citation type="submission" date="2019-05" db="EMBL/GenBank/DDBJ databases">
        <title>Emergence of the Ug99 lineage of the wheat stem rust pathogen through somatic hybridization.</title>
        <authorList>
            <person name="Li F."/>
            <person name="Upadhyaya N.M."/>
            <person name="Sperschneider J."/>
            <person name="Matny O."/>
            <person name="Nguyen-Phuc H."/>
            <person name="Mago R."/>
            <person name="Raley C."/>
            <person name="Miller M.E."/>
            <person name="Silverstein K.A.T."/>
            <person name="Henningsen E."/>
            <person name="Hirsch C.D."/>
            <person name="Visser B."/>
            <person name="Pretorius Z.A."/>
            <person name="Steffenson B.J."/>
            <person name="Schwessinger B."/>
            <person name="Dodds P.N."/>
            <person name="Figueroa M."/>
        </authorList>
    </citation>
    <scope>NUCLEOTIDE SEQUENCE [LARGE SCALE GENOMIC DNA]</scope>
    <source>
        <strain evidence="4">21-0</strain>
        <strain evidence="5 7">Ug99</strain>
    </source>
</reference>
<gene>
    <name evidence="4" type="ORF">PGT21_022843</name>
    <name evidence="5" type="ORF">PGTUg99_027872</name>
</gene>
<evidence type="ECO:0008006" key="8">
    <source>
        <dbReference type="Google" id="ProtNLM"/>
    </source>
</evidence>
<dbReference type="Gene3D" id="3.40.640.10">
    <property type="entry name" value="Type I PLP-dependent aspartate aminotransferase-like (Major domain)"/>
    <property type="match status" value="1"/>
</dbReference>
<protein>
    <recommendedName>
        <fullName evidence="8">Dethiobiotin synthase</fullName>
    </recommendedName>
</protein>